<sequence>MPRYIPWRDTALYVDQATADEVLSAFKAFDITKSNTLACTLCADSIHKMRYRLLECSSEA</sequence>
<gene>
    <name evidence="1" type="ORF">F443_18941</name>
</gene>
<evidence type="ECO:0000313" key="2">
    <source>
        <dbReference type="Proteomes" id="UP000018721"/>
    </source>
</evidence>
<proteinExistence type="predicted"/>
<dbReference type="HOGENOM" id="CLU_2836822_0_0_1"/>
<comment type="caution">
    <text evidence="1">The sequence shown here is derived from an EMBL/GenBank/DDBJ whole genome shotgun (WGS) entry which is preliminary data.</text>
</comment>
<dbReference type="Proteomes" id="UP000018721">
    <property type="component" value="Unassembled WGS sequence"/>
</dbReference>
<evidence type="ECO:0000313" key="1">
    <source>
        <dbReference type="EMBL" id="ETI34591.1"/>
    </source>
</evidence>
<protein>
    <submittedName>
        <fullName evidence="1">Uncharacterized protein</fullName>
    </submittedName>
</protein>
<keyword evidence="2" id="KW-1185">Reference proteome</keyword>
<dbReference type="OrthoDB" id="139641at2759"/>
<dbReference type="EMBL" id="ANIZ01003309">
    <property type="protein sequence ID" value="ETI34591.1"/>
    <property type="molecule type" value="Genomic_DNA"/>
</dbReference>
<name>V9E6H7_PHYNI</name>
<dbReference type="AlphaFoldDB" id="V9E6H7"/>
<reference evidence="1 2" key="1">
    <citation type="submission" date="2013-11" db="EMBL/GenBank/DDBJ databases">
        <title>The Genome Sequence of Phytophthora parasitica P1569.</title>
        <authorList>
            <consortium name="The Broad Institute Genomics Platform"/>
            <person name="Russ C."/>
            <person name="Tyler B."/>
            <person name="Panabieres F."/>
            <person name="Shan W."/>
            <person name="Tripathy S."/>
            <person name="Grunwald N."/>
            <person name="Machado M."/>
            <person name="Johnson C.S."/>
            <person name="Arredondo F."/>
            <person name="Hong C."/>
            <person name="Coffey M."/>
            <person name="Young S.K."/>
            <person name="Zeng Q."/>
            <person name="Gargeya S."/>
            <person name="Fitzgerald M."/>
            <person name="Abouelleil A."/>
            <person name="Alvarado L."/>
            <person name="Chapman S.B."/>
            <person name="Gainer-Dewar J."/>
            <person name="Goldberg J."/>
            <person name="Griggs A."/>
            <person name="Gujja S."/>
            <person name="Hansen M."/>
            <person name="Howarth C."/>
            <person name="Imamovic A."/>
            <person name="Ireland A."/>
            <person name="Larimer J."/>
            <person name="McCowan C."/>
            <person name="Murphy C."/>
            <person name="Pearson M."/>
            <person name="Poon T.W."/>
            <person name="Priest M."/>
            <person name="Roberts A."/>
            <person name="Saif S."/>
            <person name="Shea T."/>
            <person name="Sykes S."/>
            <person name="Wortman J."/>
            <person name="Nusbaum C."/>
            <person name="Birren B."/>
        </authorList>
    </citation>
    <scope>NUCLEOTIDE SEQUENCE [LARGE SCALE GENOMIC DNA]</scope>
    <source>
        <strain evidence="1 2">P1569</strain>
    </source>
</reference>
<accession>V9E6H7</accession>
<organism evidence="1 2">
    <name type="scientific">Phytophthora nicotianae P1569</name>
    <dbReference type="NCBI Taxonomy" id="1317065"/>
    <lineage>
        <taxon>Eukaryota</taxon>
        <taxon>Sar</taxon>
        <taxon>Stramenopiles</taxon>
        <taxon>Oomycota</taxon>
        <taxon>Peronosporomycetes</taxon>
        <taxon>Peronosporales</taxon>
        <taxon>Peronosporaceae</taxon>
        <taxon>Phytophthora</taxon>
    </lineage>
</organism>